<reference evidence="2" key="2">
    <citation type="journal article" date="2018" name="DNA Res.">
        <title>Comparative genome and transcriptome analyses reveal adaptations to opportunistic infections in woody plant degrading pathogens of Botryosphaeriaceae.</title>
        <authorList>
            <person name="Yan J.Y."/>
            <person name="Zhao W.S."/>
            <person name="Chen Z."/>
            <person name="Xing Q.K."/>
            <person name="Zhang W."/>
            <person name="Chethana K.W.T."/>
            <person name="Xue M.F."/>
            <person name="Xu J.P."/>
            <person name="Phillips A.J.L."/>
            <person name="Wang Y."/>
            <person name="Liu J.H."/>
            <person name="Liu M."/>
            <person name="Zhou Y."/>
            <person name="Jayawardena R.S."/>
            <person name="Manawasinghe I.S."/>
            <person name="Huang J.B."/>
            <person name="Qiao G.H."/>
            <person name="Fu C.Y."/>
            <person name="Guo F.F."/>
            <person name="Dissanayake A.J."/>
            <person name="Peng Y.L."/>
            <person name="Hyde K.D."/>
            <person name="Li X.H."/>
        </authorList>
    </citation>
    <scope>NUCLEOTIDE SEQUENCE</scope>
    <source>
        <strain evidence="2">CSS-01s</strain>
    </source>
</reference>
<evidence type="ECO:0000313" key="3">
    <source>
        <dbReference type="Proteomes" id="UP000627934"/>
    </source>
</evidence>
<dbReference type="PANTHER" id="PTHR24148:SF82">
    <property type="entry name" value="HETEROKARYON INCOMPATIBILITY DOMAIN-CONTAINING PROTEIN"/>
    <property type="match status" value="1"/>
</dbReference>
<proteinExistence type="predicted"/>
<reference evidence="2" key="1">
    <citation type="submission" date="2016-08" db="EMBL/GenBank/DDBJ databases">
        <authorList>
            <person name="Yan J."/>
        </authorList>
    </citation>
    <scope>NUCLEOTIDE SEQUENCE</scope>
    <source>
        <strain evidence="2">CSS-01s</strain>
    </source>
</reference>
<dbReference type="InterPro" id="IPR052895">
    <property type="entry name" value="HetReg/Transcr_Mod"/>
</dbReference>
<feature type="domain" description="Heterokaryon incompatibility" evidence="1">
    <location>
        <begin position="55"/>
        <end position="197"/>
    </location>
</feature>
<dbReference type="Pfam" id="PF06985">
    <property type="entry name" value="HET"/>
    <property type="match status" value="1"/>
</dbReference>
<sequence>MSIRRYQVSADADPKAYQYKSIDPNKQIRIVELLPGKFHAPIELKITEEDLNAEYDALSYTWGDHNSRVSISIKVDNLEDTKSINVTRNLSMALRHLRDHSEPRSLWIDALCINQKDSAEKAHQVAMMTQIYKNADQVRIWLGPEADGSDLAMQTLRRGGDKMLGEDLMGKKNNRTRRALEALPRRDYWTRVWVVQEIFMARSIKIHCGKFEVDWNSAAEVFPEFLKARADLLNKPSSSKTTAVHRNRGPRVLAAAPDDDSLSFNETAAPQHIAKQHAAGAASKKINLSSRKTGGLYHNTNDQILEALEAVVKDGSDQSTHELTLSEMVDYPEILREFLNEFRRKSYRRRFAVFERCVEHKRSKDDEPPKDDEVPKDDTEKLMAMVPEDAKKGDSLYQLGSCEYWVLLRPIVLEVPCFHFVGPVYLAETPSWLKGNANTPRWISLH</sequence>
<gene>
    <name evidence="2" type="ORF">BFW01_g11013</name>
</gene>
<organism evidence="2 3">
    <name type="scientific">Lasiodiplodia theobromae</name>
    <dbReference type="NCBI Taxonomy" id="45133"/>
    <lineage>
        <taxon>Eukaryota</taxon>
        <taxon>Fungi</taxon>
        <taxon>Dikarya</taxon>
        <taxon>Ascomycota</taxon>
        <taxon>Pezizomycotina</taxon>
        <taxon>Dothideomycetes</taxon>
        <taxon>Dothideomycetes incertae sedis</taxon>
        <taxon>Botryosphaeriales</taxon>
        <taxon>Botryosphaeriaceae</taxon>
        <taxon>Lasiodiplodia</taxon>
    </lineage>
</organism>
<evidence type="ECO:0000259" key="1">
    <source>
        <dbReference type="Pfam" id="PF06985"/>
    </source>
</evidence>
<evidence type="ECO:0000313" key="2">
    <source>
        <dbReference type="EMBL" id="KAF9629810.1"/>
    </source>
</evidence>
<dbReference type="EMBL" id="MDYX01000024">
    <property type="protein sequence ID" value="KAF9629810.1"/>
    <property type="molecule type" value="Genomic_DNA"/>
</dbReference>
<comment type="caution">
    <text evidence="2">The sequence shown here is derived from an EMBL/GenBank/DDBJ whole genome shotgun (WGS) entry which is preliminary data.</text>
</comment>
<name>A0A8H7MA12_9PEZI</name>
<accession>A0A8H7MA12</accession>
<dbReference type="AlphaFoldDB" id="A0A8H7MA12"/>
<dbReference type="PANTHER" id="PTHR24148">
    <property type="entry name" value="ANKYRIN REPEAT DOMAIN-CONTAINING PROTEIN 39 HOMOLOG-RELATED"/>
    <property type="match status" value="1"/>
</dbReference>
<dbReference type="InterPro" id="IPR010730">
    <property type="entry name" value="HET"/>
</dbReference>
<dbReference type="Proteomes" id="UP000627934">
    <property type="component" value="Unassembled WGS sequence"/>
</dbReference>
<protein>
    <submittedName>
        <fullName evidence="2">Ankyrin and HET domain-containing protein</fullName>
    </submittedName>
</protein>